<keyword evidence="9" id="KW-1185">Reference proteome</keyword>
<dbReference type="GeneID" id="22576503"/>
<dbReference type="GO" id="GO:0015031">
    <property type="term" value="P:protein transport"/>
    <property type="evidence" value="ECO:0007669"/>
    <property type="project" value="UniProtKB-KW"/>
</dbReference>
<evidence type="ECO:0000256" key="5">
    <source>
        <dbReference type="ARBA" id="ARBA00022927"/>
    </source>
</evidence>
<keyword evidence="6" id="KW-0175">Coiled coil</keyword>
<dbReference type="EMBL" id="CP009397">
    <property type="protein sequence ID" value="AIN99692.1"/>
    <property type="molecule type" value="Genomic_DNA"/>
</dbReference>
<dbReference type="GO" id="GO:0000813">
    <property type="term" value="C:ESCRT I complex"/>
    <property type="evidence" value="ECO:0007669"/>
    <property type="project" value="UniProtKB-ARBA"/>
</dbReference>
<gene>
    <name evidence="8" type="ORF">LPMP_280580</name>
</gene>
<evidence type="ECO:0000256" key="6">
    <source>
        <dbReference type="SAM" id="Coils"/>
    </source>
</evidence>
<dbReference type="Proteomes" id="UP000063063">
    <property type="component" value="Chromosome 28"/>
</dbReference>
<feature type="coiled-coil region" evidence="6">
    <location>
        <begin position="169"/>
        <end position="203"/>
    </location>
</feature>
<keyword evidence="5" id="KW-0653">Protein transport</keyword>
<dbReference type="eggNOG" id="ENOG502RZZB">
    <property type="taxonomic scope" value="Eukaryota"/>
</dbReference>
<keyword evidence="4" id="KW-0967">Endosome</keyword>
<dbReference type="Pfam" id="PF07200">
    <property type="entry name" value="Mod_r"/>
    <property type="match status" value="1"/>
</dbReference>
<organism evidence="8 9">
    <name type="scientific">Leishmania panamensis</name>
    <dbReference type="NCBI Taxonomy" id="5679"/>
    <lineage>
        <taxon>Eukaryota</taxon>
        <taxon>Discoba</taxon>
        <taxon>Euglenozoa</taxon>
        <taxon>Kinetoplastea</taxon>
        <taxon>Metakinetoplastina</taxon>
        <taxon>Trypanosomatida</taxon>
        <taxon>Trypanosomatidae</taxon>
        <taxon>Leishmaniinae</taxon>
        <taxon>Leishmania</taxon>
        <taxon>Leishmania guyanensis species complex</taxon>
    </lineage>
</organism>
<reference evidence="8 9" key="1">
    <citation type="journal article" date="2015" name="Sci. Rep.">
        <title>The genome of Leishmania panamensis: insights into genomics of the L. (Viannia) subgenus.</title>
        <authorList>
            <person name="Llanes A."/>
            <person name="Restrepo C.M."/>
            <person name="Vecchio G.D."/>
            <person name="Anguizola F.J."/>
            <person name="Lleonart R."/>
        </authorList>
    </citation>
    <scope>NUCLEOTIDE SEQUENCE [LARGE SCALE GENOMIC DNA]</scope>
    <source>
        <strain evidence="8 9">MHOM/PA/94/PSC-1</strain>
    </source>
</reference>
<evidence type="ECO:0000256" key="3">
    <source>
        <dbReference type="ARBA" id="ARBA00022448"/>
    </source>
</evidence>
<comment type="subcellular location">
    <subcellularLocation>
        <location evidence="1">Endosome</location>
    </subcellularLocation>
</comment>
<evidence type="ECO:0000256" key="2">
    <source>
        <dbReference type="ARBA" id="ARBA00007617"/>
    </source>
</evidence>
<dbReference type="InterPro" id="IPR009851">
    <property type="entry name" value="Mod_r"/>
</dbReference>
<evidence type="ECO:0000259" key="7">
    <source>
        <dbReference type="Pfam" id="PF07200"/>
    </source>
</evidence>
<protein>
    <recommendedName>
        <fullName evidence="7">VPS37 C-terminal domain-containing protein</fullName>
    </recommendedName>
</protein>
<proteinExistence type="inferred from homology"/>
<dbReference type="AlphaFoldDB" id="A0A088RUA9"/>
<dbReference type="RefSeq" id="XP_010700399.1">
    <property type="nucleotide sequence ID" value="XM_010702097.1"/>
</dbReference>
<accession>A0A088RUA9</accession>
<dbReference type="KEGG" id="lpan:LPMP_280580"/>
<dbReference type="OrthoDB" id="243464at2759"/>
<evidence type="ECO:0000256" key="1">
    <source>
        <dbReference type="ARBA" id="ARBA00004177"/>
    </source>
</evidence>
<dbReference type="VEuPathDB" id="TriTrypDB:LPAL13_280011200"/>
<comment type="similarity">
    <text evidence="2">Belongs to the VPS37 family.</text>
</comment>
<sequence length="286" mass="32142">MPQDRSEQLEELRRQFPSTSVVTESAQETVLKVDHALRISPTIEYALSLYVTLPSSFPKAAPKATMPYCCHNVPITPPNINPSEAMAYQWSVATSTLVEAVRNAFQNAADCWGPVEPPSLHSVTLQLSGETDRLLRDLVINPNCLDAYCYQLPIVKLMRKVSRQTMSEIERVANENTTLRNEVETLEAKVKGLQQRIGEQVSQLQQLGQNPLLTSVGTPEALIKTLEDDVRKMSRDCMVLGKRAMDAYKVDKGDFQDLLDQYKAQSKEMHILDLKRISYRAQCTAS</sequence>
<evidence type="ECO:0000313" key="9">
    <source>
        <dbReference type="Proteomes" id="UP000063063"/>
    </source>
</evidence>
<evidence type="ECO:0000256" key="4">
    <source>
        <dbReference type="ARBA" id="ARBA00022753"/>
    </source>
</evidence>
<keyword evidence="3" id="KW-0813">Transport</keyword>
<evidence type="ECO:0000313" key="8">
    <source>
        <dbReference type="EMBL" id="AIN99692.1"/>
    </source>
</evidence>
<feature type="domain" description="VPS37 C-terminal" evidence="7">
    <location>
        <begin position="135"/>
        <end position="275"/>
    </location>
</feature>
<dbReference type="VEuPathDB" id="TriTrypDB:LPMP_280580"/>
<name>A0A088RUA9_LEIPA</name>